<dbReference type="KEGG" id="pmac:106710869"/>
<evidence type="ECO:0000256" key="2">
    <source>
        <dbReference type="SAM" id="MobiDB-lite"/>
    </source>
</evidence>
<feature type="compositionally biased region" description="Basic and acidic residues" evidence="2">
    <location>
        <begin position="279"/>
        <end position="297"/>
    </location>
</feature>
<evidence type="ECO:0000313" key="5">
    <source>
        <dbReference type="EMBL" id="KPJ20044.1"/>
    </source>
</evidence>
<dbReference type="InterPro" id="IPR036265">
    <property type="entry name" value="HIT-like_sf"/>
</dbReference>
<protein>
    <submittedName>
        <fullName evidence="5">CWF19-like protein 2-like</fullName>
    </submittedName>
</protein>
<dbReference type="SUPFAM" id="SSF54197">
    <property type="entry name" value="HIT-like"/>
    <property type="match status" value="1"/>
</dbReference>
<dbReference type="Proteomes" id="UP000053240">
    <property type="component" value="Unassembled WGS sequence"/>
</dbReference>
<feature type="compositionally biased region" description="Basic and acidic residues" evidence="2">
    <location>
        <begin position="64"/>
        <end position="81"/>
    </location>
</feature>
<comment type="similarity">
    <text evidence="1">Belongs to the CWF19 family.</text>
</comment>
<gene>
    <name evidence="5" type="ORF">RR48_07509</name>
</gene>
<evidence type="ECO:0000259" key="3">
    <source>
        <dbReference type="Pfam" id="PF04676"/>
    </source>
</evidence>
<evidence type="ECO:0000256" key="1">
    <source>
        <dbReference type="ARBA" id="ARBA00006795"/>
    </source>
</evidence>
<dbReference type="STRING" id="76193.A0A194RRM0"/>
<dbReference type="InterPro" id="IPR040194">
    <property type="entry name" value="Cwf19-like"/>
</dbReference>
<dbReference type="EMBL" id="KQ459765">
    <property type="protein sequence ID" value="KPJ20044.1"/>
    <property type="molecule type" value="Genomic_DNA"/>
</dbReference>
<feature type="compositionally biased region" description="Low complexity" evidence="2">
    <location>
        <begin position="28"/>
        <end position="37"/>
    </location>
</feature>
<dbReference type="PANTHER" id="PTHR12072:SF5">
    <property type="entry name" value="CWF19-LIKE PROTEIN 2"/>
    <property type="match status" value="1"/>
</dbReference>
<dbReference type="Pfam" id="PF04676">
    <property type="entry name" value="CwfJ_C_2"/>
    <property type="match status" value="1"/>
</dbReference>
<dbReference type="InterPro" id="IPR006767">
    <property type="entry name" value="Cwf19-like_C_dom-2"/>
</dbReference>
<dbReference type="Pfam" id="PF04677">
    <property type="entry name" value="CwfJ_C_1"/>
    <property type="match status" value="1"/>
</dbReference>
<feature type="compositionally biased region" description="Polar residues" evidence="2">
    <location>
        <begin position="264"/>
        <end position="274"/>
    </location>
</feature>
<name>A0A194RRM0_PAPMA</name>
<sequence>MKEKREKKKKHKKDKLKQKKSKKKAYESDSSSNSTQSDEWVEKDTGSSKNRDEWMSMTGMLKTYTKDDVKVSREDDKKHIDSYNPSTSSRELNPYWKHGGSGLPQSHESFCKSKQFMKPSDDDDYYTKPLSNQGKQMTRTKHEHRDDRNVGERKHYNWQKTEKREEKQNYKSKHDYDTKTNESLNDKRSSASLKGPTETSEKVSDSLYLSDEKMNKLAAKIVKAEIMGDTKLVNQLKVKLEAAREYRKQNPGVCKDDDSGIMLMTTTPSGNSRPLSKADSSHAGDPRSKGGKRKAETHSANQRVKYFGNDDKYNLSQMFEEEKYGTNYDQDAELAAIAAKHRNPNDDLEDIFVDEISKNRNVAKDNEKERQQAINQSMKLERSLEGCEYCIDSKNMLKHLIVSYGSKVYVALPAKKSLVKGHCIITTLQHNTCVTSLDEDIWEEILNYRKMITQFFNSQNKDVVFFETATRLHRYPHLVINCVPLPRDVGDMASIYFKKALLECEAEWSMNKKVVDLKGKNIRKGVPKGLPYFWIDFGMDPGFAHVIEDQQLFPKTFAEEIIGGMLDLNHNLWKNPQREYGNLQRQKVLEFVKEWKPFETSMKNKV</sequence>
<evidence type="ECO:0000313" key="6">
    <source>
        <dbReference type="Proteomes" id="UP000053240"/>
    </source>
</evidence>
<dbReference type="GO" id="GO:0000398">
    <property type="term" value="P:mRNA splicing, via spliceosome"/>
    <property type="evidence" value="ECO:0007669"/>
    <property type="project" value="TreeGrafter"/>
</dbReference>
<evidence type="ECO:0000259" key="4">
    <source>
        <dbReference type="Pfam" id="PF04677"/>
    </source>
</evidence>
<organism evidence="5 6">
    <name type="scientific">Papilio machaon</name>
    <name type="common">Old World swallowtail butterfly</name>
    <dbReference type="NCBI Taxonomy" id="76193"/>
    <lineage>
        <taxon>Eukaryota</taxon>
        <taxon>Metazoa</taxon>
        <taxon>Ecdysozoa</taxon>
        <taxon>Arthropoda</taxon>
        <taxon>Hexapoda</taxon>
        <taxon>Insecta</taxon>
        <taxon>Pterygota</taxon>
        <taxon>Neoptera</taxon>
        <taxon>Endopterygota</taxon>
        <taxon>Lepidoptera</taxon>
        <taxon>Glossata</taxon>
        <taxon>Ditrysia</taxon>
        <taxon>Papilionoidea</taxon>
        <taxon>Papilionidae</taxon>
        <taxon>Papilioninae</taxon>
        <taxon>Papilio</taxon>
    </lineage>
</organism>
<dbReference type="AlphaFoldDB" id="A0A194RRM0"/>
<dbReference type="InterPro" id="IPR006768">
    <property type="entry name" value="Cwf19-like_C_dom-1"/>
</dbReference>
<feature type="compositionally biased region" description="Basic and acidic residues" evidence="2">
    <location>
        <begin position="143"/>
        <end position="189"/>
    </location>
</feature>
<feature type="region of interest" description="Disordered" evidence="2">
    <location>
        <begin position="251"/>
        <end position="302"/>
    </location>
</feature>
<dbReference type="OrthoDB" id="2113965at2759"/>
<keyword evidence="6" id="KW-1185">Reference proteome</keyword>
<dbReference type="FunCoup" id="A0A194RRM0">
    <property type="interactions" value="1691"/>
</dbReference>
<feature type="domain" description="Cwf19-like C-terminal" evidence="4">
    <location>
        <begin position="376"/>
        <end position="498"/>
    </location>
</feature>
<feature type="compositionally biased region" description="Basic and acidic residues" evidence="2">
    <location>
        <begin position="40"/>
        <end position="54"/>
    </location>
</feature>
<proteinExistence type="inferred from homology"/>
<dbReference type="PANTHER" id="PTHR12072">
    <property type="entry name" value="CWF19, CELL CYCLE CONTROL PROTEIN"/>
    <property type="match status" value="1"/>
</dbReference>
<dbReference type="InParanoid" id="A0A194RRM0"/>
<dbReference type="GO" id="GO:0071014">
    <property type="term" value="C:post-mRNA release spliceosomal complex"/>
    <property type="evidence" value="ECO:0007669"/>
    <property type="project" value="TreeGrafter"/>
</dbReference>
<dbReference type="Gene3D" id="3.30.428.10">
    <property type="entry name" value="HIT-like"/>
    <property type="match status" value="1"/>
</dbReference>
<feature type="compositionally biased region" description="Basic residues" evidence="2">
    <location>
        <begin position="1"/>
        <end position="23"/>
    </location>
</feature>
<reference evidence="5 6" key="1">
    <citation type="journal article" date="2015" name="Nat. Commun.">
        <title>Outbred genome sequencing and CRISPR/Cas9 gene editing in butterflies.</title>
        <authorList>
            <person name="Li X."/>
            <person name="Fan D."/>
            <person name="Zhang W."/>
            <person name="Liu G."/>
            <person name="Zhang L."/>
            <person name="Zhao L."/>
            <person name="Fang X."/>
            <person name="Chen L."/>
            <person name="Dong Y."/>
            <person name="Chen Y."/>
            <person name="Ding Y."/>
            <person name="Zhao R."/>
            <person name="Feng M."/>
            <person name="Zhu Y."/>
            <person name="Feng Y."/>
            <person name="Jiang X."/>
            <person name="Zhu D."/>
            <person name="Xiang H."/>
            <person name="Feng X."/>
            <person name="Li S."/>
            <person name="Wang J."/>
            <person name="Zhang G."/>
            <person name="Kronforst M.R."/>
            <person name="Wang W."/>
        </authorList>
    </citation>
    <scope>NUCLEOTIDE SEQUENCE [LARGE SCALE GENOMIC DNA]</scope>
    <source>
        <strain evidence="5">Ya'a_city_454_Pm</strain>
        <tissue evidence="5">Whole body</tissue>
    </source>
</reference>
<feature type="region of interest" description="Disordered" evidence="2">
    <location>
        <begin position="1"/>
        <end position="206"/>
    </location>
</feature>
<feature type="domain" description="Cwf19-like protein C-terminal" evidence="3">
    <location>
        <begin position="507"/>
        <end position="599"/>
    </location>
</feature>
<accession>A0A194RRM0</accession>